<dbReference type="Proteomes" id="UP000178794">
    <property type="component" value="Unassembled WGS sequence"/>
</dbReference>
<sequence>MFGKLKSFAAKKLIEQQIKKLPPQQQAAALQQAEMIFTLMEKNPTLFEKITKEIEAEVKKGKGQQAAALAVLPKYANELREMMGNGAPQKGSNVAFNPDGSIHK</sequence>
<name>A0A1F6DCL1_9BACT</name>
<organism evidence="2 3">
    <name type="scientific">Candidatus Kaiserbacteria bacterium RIFCSPHIGHO2_02_FULL_50_50</name>
    <dbReference type="NCBI Taxonomy" id="1798492"/>
    <lineage>
        <taxon>Bacteria</taxon>
        <taxon>Candidatus Kaiseribacteriota</taxon>
    </lineage>
</organism>
<gene>
    <name evidence="2" type="ORF">A3C89_01980</name>
</gene>
<evidence type="ECO:0000256" key="1">
    <source>
        <dbReference type="SAM" id="MobiDB-lite"/>
    </source>
</evidence>
<dbReference type="EMBL" id="MFLF01000020">
    <property type="protein sequence ID" value="OGG59154.1"/>
    <property type="molecule type" value="Genomic_DNA"/>
</dbReference>
<proteinExistence type="predicted"/>
<comment type="caution">
    <text evidence="2">The sequence shown here is derived from an EMBL/GenBank/DDBJ whole genome shotgun (WGS) entry which is preliminary data.</text>
</comment>
<evidence type="ECO:0000313" key="2">
    <source>
        <dbReference type="EMBL" id="OGG59154.1"/>
    </source>
</evidence>
<protein>
    <submittedName>
        <fullName evidence="2">Uncharacterized protein</fullName>
    </submittedName>
</protein>
<dbReference type="STRING" id="1798492.A3C89_01980"/>
<accession>A0A1F6DCL1</accession>
<dbReference type="AlphaFoldDB" id="A0A1F6DCL1"/>
<evidence type="ECO:0000313" key="3">
    <source>
        <dbReference type="Proteomes" id="UP000178794"/>
    </source>
</evidence>
<feature type="region of interest" description="Disordered" evidence="1">
    <location>
        <begin position="83"/>
        <end position="104"/>
    </location>
</feature>
<reference evidence="2 3" key="1">
    <citation type="journal article" date="2016" name="Nat. Commun.">
        <title>Thousands of microbial genomes shed light on interconnected biogeochemical processes in an aquifer system.</title>
        <authorList>
            <person name="Anantharaman K."/>
            <person name="Brown C.T."/>
            <person name="Hug L.A."/>
            <person name="Sharon I."/>
            <person name="Castelle C.J."/>
            <person name="Probst A.J."/>
            <person name="Thomas B.C."/>
            <person name="Singh A."/>
            <person name="Wilkins M.J."/>
            <person name="Karaoz U."/>
            <person name="Brodie E.L."/>
            <person name="Williams K.H."/>
            <person name="Hubbard S.S."/>
            <person name="Banfield J.F."/>
        </authorList>
    </citation>
    <scope>NUCLEOTIDE SEQUENCE [LARGE SCALE GENOMIC DNA]</scope>
</reference>